<reference evidence="2 3" key="1">
    <citation type="journal article" date="2011" name="Stand. Genomic Sci.">
        <title>Non-contiguous finished genome sequence of Bacteroides coprosuis type strain (PC139).</title>
        <authorList>
            <person name="Land M."/>
            <person name="Held B."/>
            <person name="Gronow S."/>
            <person name="Abt B."/>
            <person name="Lucas S."/>
            <person name="Del Rio T.G."/>
            <person name="Nolan M."/>
            <person name="Tice H."/>
            <person name="Cheng J.F."/>
            <person name="Pitluck S."/>
            <person name="Liolios K."/>
            <person name="Pagani I."/>
            <person name="Ivanova N."/>
            <person name="Mavromatis K."/>
            <person name="Mikhailova N."/>
            <person name="Pati A."/>
            <person name="Tapia R."/>
            <person name="Han C."/>
            <person name="Goodwin L."/>
            <person name="Chen A."/>
            <person name="Palaniappan K."/>
            <person name="Hauser L."/>
            <person name="Brambilla E.M."/>
            <person name="Rohde M."/>
            <person name="Goker M."/>
            <person name="Detter J.C."/>
            <person name="Woyke T."/>
            <person name="Bristow J."/>
            <person name="Eisen J.A."/>
            <person name="Markowitz V."/>
            <person name="Hugenholtz P."/>
            <person name="Kyrpides N.C."/>
            <person name="Klenk H.P."/>
            <person name="Lapidus A."/>
        </authorList>
    </citation>
    <scope>NUCLEOTIDE SEQUENCE</scope>
    <source>
        <strain evidence="2 3">DSM 18011</strain>
    </source>
</reference>
<dbReference type="Proteomes" id="UP000018439">
    <property type="component" value="Chromosome"/>
</dbReference>
<dbReference type="SMART" id="SM00226">
    <property type="entry name" value="LMWPc"/>
    <property type="match status" value="1"/>
</dbReference>
<evidence type="ECO:0000313" key="2">
    <source>
        <dbReference type="EMBL" id="EGJ70718.1"/>
    </source>
</evidence>
<dbReference type="AlphaFoldDB" id="F3ZRJ3"/>
<dbReference type="Pfam" id="PF01451">
    <property type="entry name" value="LMWPc"/>
    <property type="match status" value="1"/>
</dbReference>
<accession>F3ZRJ3</accession>
<dbReference type="InterPro" id="IPR036196">
    <property type="entry name" value="Ptyr_pPase_sf"/>
</dbReference>
<feature type="domain" description="Phosphotyrosine protein phosphatase I" evidence="1">
    <location>
        <begin position="1"/>
        <end position="130"/>
    </location>
</feature>
<dbReference type="EMBL" id="CM001167">
    <property type="protein sequence ID" value="EGJ70718.1"/>
    <property type="molecule type" value="Genomic_DNA"/>
</dbReference>
<protein>
    <submittedName>
        <fullName evidence="2">Protein tyrosine phosphatase</fullName>
    </submittedName>
</protein>
<dbReference type="SUPFAM" id="SSF52788">
    <property type="entry name" value="Phosphotyrosine protein phosphatases I"/>
    <property type="match status" value="1"/>
</dbReference>
<gene>
    <name evidence="2" type="ORF">Bcop_0500</name>
</gene>
<dbReference type="eggNOG" id="COG0394">
    <property type="taxonomic scope" value="Bacteria"/>
</dbReference>
<sequence length="135" mass="15267">MLELLTKSNLLSLFKVDSAGILGVHAGDLPDPRMRKHAARRGYDLVHRSRPIDVEDFYNFDIIIGMDDQNICDLKEIAPSPDEEKKIHRMVEYLVNQEATHIPDPYYGGADGFELVLDLLEDACEGLLTSLIRDN</sequence>
<name>F3ZRJ3_9BACE</name>
<evidence type="ECO:0000313" key="3">
    <source>
        <dbReference type="Proteomes" id="UP000018439"/>
    </source>
</evidence>
<dbReference type="InterPro" id="IPR052995">
    <property type="entry name" value="LMW-PTP"/>
</dbReference>
<dbReference type="InterPro" id="IPR023485">
    <property type="entry name" value="Ptyr_pPase"/>
</dbReference>
<dbReference type="HOGENOM" id="CLU_071415_2_2_10"/>
<dbReference type="Gene3D" id="3.40.50.2300">
    <property type="match status" value="1"/>
</dbReference>
<proteinExistence type="predicted"/>
<dbReference type="STRING" id="679937.Bcop_0500"/>
<organism evidence="2 3">
    <name type="scientific">Bacteroides coprosuis DSM 18011</name>
    <dbReference type="NCBI Taxonomy" id="679937"/>
    <lineage>
        <taxon>Bacteria</taxon>
        <taxon>Pseudomonadati</taxon>
        <taxon>Bacteroidota</taxon>
        <taxon>Bacteroidia</taxon>
        <taxon>Bacteroidales</taxon>
        <taxon>Bacteroidaceae</taxon>
        <taxon>Bacteroides</taxon>
    </lineage>
</organism>
<dbReference type="PANTHER" id="PTHR47439">
    <property type="entry name" value="LOW MOLECULAR WEIGHT PHOSPHOTYROSINE PROTEIN PHOSPHATASE-RELATED"/>
    <property type="match status" value="1"/>
</dbReference>
<keyword evidence="3" id="KW-1185">Reference proteome</keyword>
<dbReference type="CDD" id="cd16343">
    <property type="entry name" value="LMWPTP"/>
    <property type="match status" value="1"/>
</dbReference>
<dbReference type="PANTHER" id="PTHR47439:SF1">
    <property type="entry name" value="ACID PHOSPHATASE"/>
    <property type="match status" value="1"/>
</dbReference>
<evidence type="ECO:0000259" key="1">
    <source>
        <dbReference type="SMART" id="SM00226"/>
    </source>
</evidence>